<keyword evidence="4" id="KW-1185">Reference proteome</keyword>
<sequence>MGVHRVVELAGFGRAAHEAREAVRETCSDHLGGRLPDALLVVTELVANAVSHTDGVGNLVLHSDVSGTELTVCDRGGSPTWPRVADGDPLAESGRGLRLVEALADSWHTRAEPEGKAVTAVFRANAVE</sequence>
<proteinExistence type="predicted"/>
<dbReference type="GO" id="GO:0004674">
    <property type="term" value="F:protein serine/threonine kinase activity"/>
    <property type="evidence" value="ECO:0007669"/>
    <property type="project" value="UniProtKB-KW"/>
</dbReference>
<name>A0A7M2TFA6_STRCW</name>
<dbReference type="InterPro" id="IPR003594">
    <property type="entry name" value="HATPase_dom"/>
</dbReference>
<keyword evidence="1" id="KW-0808">Transferase</keyword>
<evidence type="ECO:0000313" key="4">
    <source>
        <dbReference type="Proteomes" id="UP000594008"/>
    </source>
</evidence>
<dbReference type="Pfam" id="PF13581">
    <property type="entry name" value="HATPase_c_2"/>
    <property type="match status" value="1"/>
</dbReference>
<dbReference type="GO" id="GO:0005524">
    <property type="term" value="F:ATP binding"/>
    <property type="evidence" value="ECO:0007669"/>
    <property type="project" value="UniProtKB-KW"/>
</dbReference>
<dbReference type="PANTHER" id="PTHR35526">
    <property type="entry name" value="ANTI-SIGMA-F FACTOR RSBW-RELATED"/>
    <property type="match status" value="1"/>
</dbReference>
<dbReference type="KEGG" id="schf:IPT68_01605"/>
<evidence type="ECO:0000259" key="2">
    <source>
        <dbReference type="Pfam" id="PF13581"/>
    </source>
</evidence>
<keyword evidence="3" id="KW-0067">ATP-binding</keyword>
<dbReference type="AlphaFoldDB" id="A0A7M2TFA6"/>
<dbReference type="Proteomes" id="UP000594008">
    <property type="component" value="Chromosome"/>
</dbReference>
<dbReference type="EMBL" id="CP063374">
    <property type="protein sequence ID" value="QOV47417.1"/>
    <property type="molecule type" value="Genomic_DNA"/>
</dbReference>
<evidence type="ECO:0000256" key="1">
    <source>
        <dbReference type="ARBA" id="ARBA00022527"/>
    </source>
</evidence>
<feature type="domain" description="Histidine kinase/HSP90-like ATPase" evidence="2">
    <location>
        <begin position="33"/>
        <end position="121"/>
    </location>
</feature>
<gene>
    <name evidence="3" type="ORF">IPT68_01605</name>
</gene>
<organism evidence="3 4">
    <name type="scientific">Streptomyces chromofuscus</name>
    <dbReference type="NCBI Taxonomy" id="42881"/>
    <lineage>
        <taxon>Bacteria</taxon>
        <taxon>Bacillati</taxon>
        <taxon>Actinomycetota</taxon>
        <taxon>Actinomycetes</taxon>
        <taxon>Kitasatosporales</taxon>
        <taxon>Streptomycetaceae</taxon>
        <taxon>Streptomyces</taxon>
    </lineage>
</organism>
<reference evidence="3 4" key="1">
    <citation type="submission" date="2020-10" db="EMBL/GenBank/DDBJ databases">
        <title>Streptomyces chromofuscus complate genome analysis.</title>
        <authorList>
            <person name="Anwar N."/>
        </authorList>
    </citation>
    <scope>NUCLEOTIDE SEQUENCE [LARGE SCALE GENOMIC DNA]</scope>
    <source>
        <strain evidence="3 4">DSM 40273</strain>
    </source>
</reference>
<keyword evidence="1" id="KW-0723">Serine/threonine-protein kinase</keyword>
<dbReference type="Gene3D" id="3.30.565.10">
    <property type="entry name" value="Histidine kinase-like ATPase, C-terminal domain"/>
    <property type="match status" value="1"/>
</dbReference>
<protein>
    <submittedName>
        <fullName evidence="3">ATP-binding protein</fullName>
    </submittedName>
</protein>
<accession>A0A7M2TFA6</accession>
<evidence type="ECO:0000313" key="3">
    <source>
        <dbReference type="EMBL" id="QOV47417.1"/>
    </source>
</evidence>
<dbReference type="SUPFAM" id="SSF55874">
    <property type="entry name" value="ATPase domain of HSP90 chaperone/DNA topoisomerase II/histidine kinase"/>
    <property type="match status" value="1"/>
</dbReference>
<dbReference type="CDD" id="cd16936">
    <property type="entry name" value="HATPase_RsbW-like"/>
    <property type="match status" value="1"/>
</dbReference>
<dbReference type="InterPro" id="IPR036890">
    <property type="entry name" value="HATPase_C_sf"/>
</dbReference>
<keyword evidence="3" id="KW-0547">Nucleotide-binding</keyword>
<dbReference type="InterPro" id="IPR050267">
    <property type="entry name" value="Anti-sigma-factor_SerPK"/>
</dbReference>
<keyword evidence="1" id="KW-0418">Kinase</keyword>
<dbReference type="PANTHER" id="PTHR35526:SF3">
    <property type="entry name" value="ANTI-SIGMA-F FACTOR RSBW"/>
    <property type="match status" value="1"/>
</dbReference>